<evidence type="ECO:0000313" key="2">
    <source>
        <dbReference type="Proteomes" id="UP000651728"/>
    </source>
</evidence>
<gene>
    <name evidence="1" type="ORF">Mam01_51060</name>
</gene>
<name>A0ABQ4FJH1_9ACTN</name>
<keyword evidence="2" id="KW-1185">Reference proteome</keyword>
<reference evidence="1 2" key="1">
    <citation type="submission" date="2021-01" db="EMBL/GenBank/DDBJ databases">
        <title>Whole genome shotgun sequence of Microbispora amethystogenes NBRC 101907.</title>
        <authorList>
            <person name="Komaki H."/>
            <person name="Tamura T."/>
        </authorList>
    </citation>
    <scope>NUCLEOTIDE SEQUENCE [LARGE SCALE GENOMIC DNA]</scope>
    <source>
        <strain evidence="1 2">NBRC 101907</strain>
    </source>
</reference>
<dbReference type="Proteomes" id="UP000651728">
    <property type="component" value="Unassembled WGS sequence"/>
</dbReference>
<evidence type="ECO:0000313" key="1">
    <source>
        <dbReference type="EMBL" id="GIH34942.1"/>
    </source>
</evidence>
<protein>
    <submittedName>
        <fullName evidence="1">Uncharacterized protein</fullName>
    </submittedName>
</protein>
<organism evidence="1 2">
    <name type="scientific">Microbispora amethystogenes</name>
    <dbReference type="NCBI Taxonomy" id="1427754"/>
    <lineage>
        <taxon>Bacteria</taxon>
        <taxon>Bacillati</taxon>
        <taxon>Actinomycetota</taxon>
        <taxon>Actinomycetes</taxon>
        <taxon>Streptosporangiales</taxon>
        <taxon>Streptosporangiaceae</taxon>
        <taxon>Microbispora</taxon>
    </lineage>
</organism>
<dbReference type="EMBL" id="BOOB01000040">
    <property type="protein sequence ID" value="GIH34942.1"/>
    <property type="molecule type" value="Genomic_DNA"/>
</dbReference>
<comment type="caution">
    <text evidence="1">The sequence shown here is derived from an EMBL/GenBank/DDBJ whole genome shotgun (WGS) entry which is preliminary data.</text>
</comment>
<proteinExistence type="predicted"/>
<sequence length="86" mass="9280">MTALNNRGVATVIPAFITVQLKSKMIWRRYGLVYGRILLVVPGLICCLDTGESGPIPRIITGPGPPIIEDVPRFRGRPAPTAPSGR</sequence>
<accession>A0ABQ4FJH1</accession>